<evidence type="ECO:0000313" key="3">
    <source>
        <dbReference type="EMBL" id="SNY34493.1"/>
    </source>
</evidence>
<evidence type="ECO:0000313" key="4">
    <source>
        <dbReference type="Proteomes" id="UP000219573"/>
    </source>
</evidence>
<dbReference type="PANTHER" id="PTHR30231">
    <property type="entry name" value="DNA POLYMERASE III SUBUNIT EPSILON"/>
    <property type="match status" value="1"/>
</dbReference>
<protein>
    <submittedName>
        <fullName evidence="3">Exonuclease, DNA polymerase III, epsilon subunit family</fullName>
    </submittedName>
</protein>
<dbReference type="InterPro" id="IPR012337">
    <property type="entry name" value="RNaseH-like_sf"/>
</dbReference>
<name>A0A285HFY1_9FIRM</name>
<dbReference type="InterPro" id="IPR006054">
    <property type="entry name" value="DnaQ"/>
</dbReference>
<dbReference type="AlphaFoldDB" id="A0A285HFY1"/>
<dbReference type="CDD" id="cd06127">
    <property type="entry name" value="DEDDh"/>
    <property type="match status" value="1"/>
</dbReference>
<sequence length="274" mass="32016">MKEIKDIIIELAENFKIKSKDSNTDNKYYDDKLKTYRFLYHTFEVWHKYFSQMEVAKRSEDYLIAISEEKIKSNEIEREVAEEIIDLVKAKNNSNKTYVVFDLETTGLKPCSWGRIIEIAAVKVKVDTENNSFEIYDEFHALINPAMKIPKKISKITGITTEMVEDKESIYEVLPQFVEFIEDGSYLSGHNIKGFDIPFLDAAVEKFKFNRPDYKNKVEQIVDTLYLSRKKLPSLENHKLKTIADYFSIPIENHHRAIDDARANAQVLIELLKL</sequence>
<dbReference type="InterPro" id="IPR013520">
    <property type="entry name" value="Ribonucl_H"/>
</dbReference>
<dbReference type="GO" id="GO:0003677">
    <property type="term" value="F:DNA binding"/>
    <property type="evidence" value="ECO:0007669"/>
    <property type="project" value="InterPro"/>
</dbReference>
<dbReference type="NCBIfam" id="TIGR00573">
    <property type="entry name" value="dnaq"/>
    <property type="match status" value="1"/>
</dbReference>
<gene>
    <name evidence="3" type="ORF">SAMN06265827_11832</name>
</gene>
<dbReference type="GO" id="GO:0045004">
    <property type="term" value="P:DNA replication proofreading"/>
    <property type="evidence" value="ECO:0007669"/>
    <property type="project" value="TreeGrafter"/>
</dbReference>
<accession>A0A285HFY1</accession>
<evidence type="ECO:0000259" key="2">
    <source>
        <dbReference type="SMART" id="SM00479"/>
    </source>
</evidence>
<dbReference type="STRING" id="1413210.U472_08475"/>
<keyword evidence="1 3" id="KW-0378">Hydrolase</keyword>
<dbReference type="OrthoDB" id="9776650at2"/>
<dbReference type="InterPro" id="IPR036397">
    <property type="entry name" value="RNaseH_sf"/>
</dbReference>
<dbReference type="EMBL" id="OBDZ01000018">
    <property type="protein sequence ID" value="SNY34493.1"/>
    <property type="molecule type" value="Genomic_DNA"/>
</dbReference>
<dbReference type="Gene3D" id="3.30.420.10">
    <property type="entry name" value="Ribonuclease H-like superfamily/Ribonuclease H"/>
    <property type="match status" value="1"/>
</dbReference>
<dbReference type="RefSeq" id="WP_097018415.1">
    <property type="nucleotide sequence ID" value="NZ_OBDZ01000018.1"/>
</dbReference>
<reference evidence="4" key="1">
    <citation type="submission" date="2017-09" db="EMBL/GenBank/DDBJ databases">
        <authorList>
            <person name="Varghese N."/>
            <person name="Submissions S."/>
        </authorList>
    </citation>
    <scope>NUCLEOTIDE SEQUENCE [LARGE SCALE GENOMIC DNA]</scope>
    <source>
        <strain evidence="4">MSL47</strain>
    </source>
</reference>
<dbReference type="GO" id="GO:0005829">
    <property type="term" value="C:cytosol"/>
    <property type="evidence" value="ECO:0007669"/>
    <property type="project" value="TreeGrafter"/>
</dbReference>
<feature type="domain" description="Exonuclease" evidence="2">
    <location>
        <begin position="97"/>
        <end position="274"/>
    </location>
</feature>
<keyword evidence="1 3" id="KW-0269">Exonuclease</keyword>
<dbReference type="PANTHER" id="PTHR30231:SF41">
    <property type="entry name" value="DNA POLYMERASE III SUBUNIT EPSILON"/>
    <property type="match status" value="1"/>
</dbReference>
<dbReference type="GO" id="GO:0008408">
    <property type="term" value="F:3'-5' exonuclease activity"/>
    <property type="evidence" value="ECO:0007669"/>
    <property type="project" value="TreeGrafter"/>
</dbReference>
<proteinExistence type="predicted"/>
<dbReference type="GO" id="GO:0003887">
    <property type="term" value="F:DNA-directed DNA polymerase activity"/>
    <property type="evidence" value="ECO:0007669"/>
    <property type="project" value="InterPro"/>
</dbReference>
<dbReference type="SMART" id="SM00479">
    <property type="entry name" value="EXOIII"/>
    <property type="match status" value="1"/>
</dbReference>
<keyword evidence="1 3" id="KW-0540">Nuclease</keyword>
<organism evidence="3 4">
    <name type="scientific">Orenia metallireducens</name>
    <dbReference type="NCBI Taxonomy" id="1413210"/>
    <lineage>
        <taxon>Bacteria</taxon>
        <taxon>Bacillati</taxon>
        <taxon>Bacillota</taxon>
        <taxon>Clostridia</taxon>
        <taxon>Halanaerobiales</taxon>
        <taxon>Halobacteroidaceae</taxon>
        <taxon>Orenia</taxon>
    </lineage>
</organism>
<dbReference type="FunFam" id="3.30.420.10:FF:000045">
    <property type="entry name" value="3'-5' exonuclease DinG"/>
    <property type="match status" value="1"/>
</dbReference>
<dbReference type="SUPFAM" id="SSF53098">
    <property type="entry name" value="Ribonuclease H-like"/>
    <property type="match status" value="1"/>
</dbReference>
<dbReference type="Proteomes" id="UP000219573">
    <property type="component" value="Unassembled WGS sequence"/>
</dbReference>
<evidence type="ECO:0000256" key="1">
    <source>
        <dbReference type="ARBA" id="ARBA00022839"/>
    </source>
</evidence>
<dbReference type="Pfam" id="PF00929">
    <property type="entry name" value="RNase_T"/>
    <property type="match status" value="1"/>
</dbReference>
<keyword evidence="4" id="KW-1185">Reference proteome</keyword>